<gene>
    <name evidence="1" type="ORF">GCM10008959_07400</name>
</gene>
<dbReference type="RefSeq" id="WP_189063649.1">
    <property type="nucleotide sequence ID" value="NZ_BMQM01000003.1"/>
</dbReference>
<organism evidence="1 2">
    <name type="scientific">Deinococcus seoulensis</name>
    <dbReference type="NCBI Taxonomy" id="1837379"/>
    <lineage>
        <taxon>Bacteria</taxon>
        <taxon>Thermotogati</taxon>
        <taxon>Deinococcota</taxon>
        <taxon>Deinococci</taxon>
        <taxon>Deinococcales</taxon>
        <taxon>Deinococcaceae</taxon>
        <taxon>Deinococcus</taxon>
    </lineage>
</organism>
<reference evidence="2" key="1">
    <citation type="journal article" date="2019" name="Int. J. Syst. Evol. Microbiol.">
        <title>The Global Catalogue of Microorganisms (GCM) 10K type strain sequencing project: providing services to taxonomists for standard genome sequencing and annotation.</title>
        <authorList>
            <consortium name="The Broad Institute Genomics Platform"/>
            <consortium name="The Broad Institute Genome Sequencing Center for Infectious Disease"/>
            <person name="Wu L."/>
            <person name="Ma J."/>
        </authorList>
    </citation>
    <scope>NUCLEOTIDE SEQUENCE [LARGE SCALE GENOMIC DNA]</scope>
    <source>
        <strain evidence="2">JCM 31404</strain>
    </source>
</reference>
<comment type="caution">
    <text evidence="1">The sequence shown here is derived from an EMBL/GenBank/DDBJ whole genome shotgun (WGS) entry which is preliminary data.</text>
</comment>
<dbReference type="EMBL" id="BMQM01000003">
    <property type="protein sequence ID" value="GGR48773.1"/>
    <property type="molecule type" value="Genomic_DNA"/>
</dbReference>
<dbReference type="Proteomes" id="UP000634308">
    <property type="component" value="Unassembled WGS sequence"/>
</dbReference>
<proteinExistence type="predicted"/>
<evidence type="ECO:0000313" key="1">
    <source>
        <dbReference type="EMBL" id="GGR48773.1"/>
    </source>
</evidence>
<protein>
    <submittedName>
        <fullName evidence="1">Uncharacterized protein</fullName>
    </submittedName>
</protein>
<evidence type="ECO:0000313" key="2">
    <source>
        <dbReference type="Proteomes" id="UP000634308"/>
    </source>
</evidence>
<keyword evidence="2" id="KW-1185">Reference proteome</keyword>
<sequence>MPPRGQDGGAARHGADHSLEETINATPIMKMLPLPDGEPVAKRRDARYFAQHPDALSYVRPYVPGEVHPLLLLAFSRGQAPEAVAVAVVCPGVFARVMLWPGMLRASGRIRAEKAARLERARMGRE</sequence>
<accession>A0ABQ2RQR0</accession>
<name>A0ABQ2RQR0_9DEIO</name>